<dbReference type="InterPro" id="IPR000644">
    <property type="entry name" value="CBS_dom"/>
</dbReference>
<proteinExistence type="inferred from homology"/>
<dbReference type="AlphaFoldDB" id="A0A7X0RP39"/>
<dbReference type="Proteomes" id="UP000547209">
    <property type="component" value="Unassembled WGS sequence"/>
</dbReference>
<dbReference type="InterPro" id="IPR004089">
    <property type="entry name" value="MCPsignal_dom"/>
</dbReference>
<dbReference type="SUPFAM" id="SSF54631">
    <property type="entry name" value="CBS-domain pair"/>
    <property type="match status" value="1"/>
</dbReference>
<feature type="domain" description="Methyl-accepting transducer" evidence="6">
    <location>
        <begin position="210"/>
        <end position="424"/>
    </location>
</feature>
<dbReference type="GO" id="GO:0004888">
    <property type="term" value="F:transmembrane signaling receptor activity"/>
    <property type="evidence" value="ECO:0007669"/>
    <property type="project" value="InterPro"/>
</dbReference>
<evidence type="ECO:0000256" key="2">
    <source>
        <dbReference type="ARBA" id="ARBA00029447"/>
    </source>
</evidence>
<organism evidence="7 8">
    <name type="scientific">Cohnella nanjingensis</name>
    <dbReference type="NCBI Taxonomy" id="1387779"/>
    <lineage>
        <taxon>Bacteria</taxon>
        <taxon>Bacillati</taxon>
        <taxon>Bacillota</taxon>
        <taxon>Bacilli</taxon>
        <taxon>Bacillales</taxon>
        <taxon>Paenibacillaceae</taxon>
        <taxon>Cohnella</taxon>
    </lineage>
</organism>
<dbReference type="GO" id="GO:0006935">
    <property type="term" value="P:chemotaxis"/>
    <property type="evidence" value="ECO:0007669"/>
    <property type="project" value="InterPro"/>
</dbReference>
<gene>
    <name evidence="7" type="ORF">H7C19_09975</name>
</gene>
<dbReference type="InterPro" id="IPR046342">
    <property type="entry name" value="CBS_dom_sf"/>
</dbReference>
<evidence type="ECO:0000259" key="6">
    <source>
        <dbReference type="PROSITE" id="PS50111"/>
    </source>
</evidence>
<dbReference type="SMART" id="SM00283">
    <property type="entry name" value="MA"/>
    <property type="match status" value="1"/>
</dbReference>
<sequence>MNTSLMERTTVRKDSRKVHPANSPVSTADSAASRPGDPGNLSNPGSSSGERAAPDRREPSPFSAEAVWAQPFHAVALSEWLRDCPVLPPSQTCGDLVSLFRRRLDLACVAVCDEAGQPLGLIMKHRFFRFLGTSYGMSLYADKPISKLMDRGALTAETDLSPQALIDRAMARDDEALYDSVLMTRNGKFAGMLAISDLLNISRMLQRELAERQIATVRGTERMLQRIDEAVKRLADTAADSRESSLQISEMTERGREDLSGMLGQFRLWTSTADRQERAVNELLSRASDTLGITRIISDLADQCNLLAMNAQIEAARAGAHGRGFAVVAQEVRALADQTKRQAEQINRQLRGMSEAAVEAAKHVKEGKQGADQGVRQVEQAEETFARLWQRSTDNVQATERLSVASREAEATSGQIRQQMTKLAAQMNGM</sequence>
<comment type="caution">
    <text evidence="7">The sequence shown here is derived from an EMBL/GenBank/DDBJ whole genome shotgun (WGS) entry which is preliminary data.</text>
</comment>
<dbReference type="Pfam" id="PF00571">
    <property type="entry name" value="CBS"/>
    <property type="match status" value="1"/>
</dbReference>
<evidence type="ECO:0000256" key="3">
    <source>
        <dbReference type="PROSITE-ProRule" id="PRU00284"/>
    </source>
</evidence>
<reference evidence="7 8" key="1">
    <citation type="submission" date="2020-08" db="EMBL/GenBank/DDBJ databases">
        <title>Cohnella phylogeny.</title>
        <authorList>
            <person name="Dunlap C."/>
        </authorList>
    </citation>
    <scope>NUCLEOTIDE SEQUENCE [LARGE SCALE GENOMIC DNA]</scope>
    <source>
        <strain evidence="7 8">DSM 28246</strain>
    </source>
</reference>
<dbReference type="Gene3D" id="3.10.580.10">
    <property type="entry name" value="CBS-domain"/>
    <property type="match status" value="1"/>
</dbReference>
<dbReference type="SUPFAM" id="SSF58104">
    <property type="entry name" value="Methyl-accepting chemotaxis protein (MCP) signaling domain"/>
    <property type="match status" value="1"/>
</dbReference>
<evidence type="ECO:0000313" key="7">
    <source>
        <dbReference type="EMBL" id="MBB6671015.1"/>
    </source>
</evidence>
<evidence type="ECO:0000313" key="8">
    <source>
        <dbReference type="Proteomes" id="UP000547209"/>
    </source>
</evidence>
<keyword evidence="4" id="KW-0175">Coiled coil</keyword>
<evidence type="ECO:0000256" key="1">
    <source>
        <dbReference type="ARBA" id="ARBA00023224"/>
    </source>
</evidence>
<dbReference type="Gene3D" id="1.10.287.950">
    <property type="entry name" value="Methyl-accepting chemotaxis protein"/>
    <property type="match status" value="1"/>
</dbReference>
<dbReference type="PANTHER" id="PTHR32089:SF112">
    <property type="entry name" value="LYSOZYME-LIKE PROTEIN-RELATED"/>
    <property type="match status" value="1"/>
</dbReference>
<dbReference type="PANTHER" id="PTHR32089">
    <property type="entry name" value="METHYL-ACCEPTING CHEMOTAXIS PROTEIN MCPB"/>
    <property type="match status" value="1"/>
</dbReference>
<accession>A0A7X0RP39</accession>
<dbReference type="RefSeq" id="WP_185142504.1">
    <property type="nucleotide sequence ID" value="NZ_JACJVP010000014.1"/>
</dbReference>
<feature type="region of interest" description="Disordered" evidence="5">
    <location>
        <begin position="1"/>
        <end position="62"/>
    </location>
</feature>
<dbReference type="GO" id="GO:0007165">
    <property type="term" value="P:signal transduction"/>
    <property type="evidence" value="ECO:0007669"/>
    <property type="project" value="UniProtKB-KW"/>
</dbReference>
<dbReference type="InterPro" id="IPR004090">
    <property type="entry name" value="Chemotax_Me-accpt_rcpt"/>
</dbReference>
<evidence type="ECO:0000256" key="4">
    <source>
        <dbReference type="SAM" id="Coils"/>
    </source>
</evidence>
<feature type="coiled-coil region" evidence="4">
    <location>
        <begin position="329"/>
        <end position="356"/>
    </location>
</feature>
<dbReference type="GO" id="GO:0016020">
    <property type="term" value="C:membrane"/>
    <property type="evidence" value="ECO:0007669"/>
    <property type="project" value="InterPro"/>
</dbReference>
<dbReference type="Pfam" id="PF00015">
    <property type="entry name" value="MCPsignal"/>
    <property type="match status" value="1"/>
</dbReference>
<dbReference type="EMBL" id="JACJVP010000014">
    <property type="protein sequence ID" value="MBB6671015.1"/>
    <property type="molecule type" value="Genomic_DNA"/>
</dbReference>
<keyword evidence="8" id="KW-1185">Reference proteome</keyword>
<comment type="similarity">
    <text evidence="2">Belongs to the methyl-accepting chemotaxis (MCP) protein family.</text>
</comment>
<protein>
    <submittedName>
        <fullName evidence="7">CBS domain-containing protein</fullName>
    </submittedName>
</protein>
<feature type="compositionally biased region" description="Low complexity" evidence="5">
    <location>
        <begin position="35"/>
        <end position="49"/>
    </location>
</feature>
<dbReference type="PRINTS" id="PR00260">
    <property type="entry name" value="CHEMTRNSDUCR"/>
</dbReference>
<evidence type="ECO:0000256" key="5">
    <source>
        <dbReference type="SAM" id="MobiDB-lite"/>
    </source>
</evidence>
<dbReference type="PROSITE" id="PS50111">
    <property type="entry name" value="CHEMOTAXIS_TRANSDUC_2"/>
    <property type="match status" value="1"/>
</dbReference>
<keyword evidence="1 3" id="KW-0807">Transducer</keyword>
<name>A0A7X0RP39_9BACL</name>